<dbReference type="RefSeq" id="WP_106166908.1">
    <property type="nucleotide sequence ID" value="NZ_JAVKZF010000001.1"/>
</dbReference>
<dbReference type="Proteomes" id="UP000282574">
    <property type="component" value="Unassembled WGS sequence"/>
</dbReference>
<feature type="domain" description="Glycosyl transferase family 1" evidence="1">
    <location>
        <begin position="193"/>
        <end position="354"/>
    </location>
</feature>
<evidence type="ECO:0000259" key="1">
    <source>
        <dbReference type="Pfam" id="PF00534"/>
    </source>
</evidence>
<accession>A0AB37UBB4</accession>
<comment type="caution">
    <text evidence="3">The sequence shown here is derived from an EMBL/GenBank/DDBJ whole genome shotgun (WGS) entry which is preliminary data.</text>
</comment>
<reference evidence="3 4" key="1">
    <citation type="journal article" date="2019" name="Genome Biol. Evol.">
        <title>Day and night: Metabolic profiles and evolutionary relationships of six axenic non-marine cyanobacteria.</title>
        <authorList>
            <person name="Will S.E."/>
            <person name="Henke P."/>
            <person name="Boedeker C."/>
            <person name="Huang S."/>
            <person name="Brinkmann H."/>
            <person name="Rohde M."/>
            <person name="Jarek M."/>
            <person name="Friedl T."/>
            <person name="Seufert S."/>
            <person name="Schumacher M."/>
            <person name="Overmann J."/>
            <person name="Neumann-Schaal M."/>
            <person name="Petersen J."/>
        </authorList>
    </citation>
    <scope>NUCLEOTIDE SEQUENCE [LARGE SCALE GENOMIC DNA]</scope>
    <source>
        <strain evidence="3 4">SAG 39.79</strain>
    </source>
</reference>
<dbReference type="PANTHER" id="PTHR45947:SF14">
    <property type="entry name" value="SLL1723 PROTEIN"/>
    <property type="match status" value="1"/>
</dbReference>
<proteinExistence type="predicted"/>
<dbReference type="InterPro" id="IPR050194">
    <property type="entry name" value="Glycosyltransferase_grp1"/>
</dbReference>
<dbReference type="GO" id="GO:0016757">
    <property type="term" value="F:glycosyltransferase activity"/>
    <property type="evidence" value="ECO:0007669"/>
    <property type="project" value="InterPro"/>
</dbReference>
<dbReference type="Pfam" id="PF00534">
    <property type="entry name" value="Glycos_transf_1"/>
    <property type="match status" value="1"/>
</dbReference>
<dbReference type="Gene3D" id="3.40.50.2000">
    <property type="entry name" value="Glycogen Phosphorylase B"/>
    <property type="match status" value="2"/>
</dbReference>
<dbReference type="AlphaFoldDB" id="A0AB37UBB4"/>
<gene>
    <name evidence="3" type="ORF">DSM107010_58470</name>
</gene>
<evidence type="ECO:0000313" key="3">
    <source>
        <dbReference type="EMBL" id="RUT04171.1"/>
    </source>
</evidence>
<dbReference type="InterPro" id="IPR001296">
    <property type="entry name" value="Glyco_trans_1"/>
</dbReference>
<dbReference type="Pfam" id="PF13439">
    <property type="entry name" value="Glyco_transf_4"/>
    <property type="match status" value="1"/>
</dbReference>
<dbReference type="InterPro" id="IPR028098">
    <property type="entry name" value="Glyco_trans_4-like_N"/>
</dbReference>
<feature type="domain" description="Glycosyltransferase subfamily 4-like N-terminal" evidence="2">
    <location>
        <begin position="52"/>
        <end position="183"/>
    </location>
</feature>
<dbReference type="SUPFAM" id="SSF53756">
    <property type="entry name" value="UDP-Glycosyltransferase/glycogen phosphorylase"/>
    <property type="match status" value="1"/>
</dbReference>
<keyword evidence="4" id="KW-1185">Reference proteome</keyword>
<protein>
    <submittedName>
        <fullName evidence="3">Glycosyl transferase family 1</fullName>
    </submittedName>
</protein>
<evidence type="ECO:0000259" key="2">
    <source>
        <dbReference type="Pfam" id="PF13439"/>
    </source>
</evidence>
<sequence>MSRKPTVIIYCDRLLPFSATFVHSQAEALQSFIPYYVGSRLIQDLPLPQERTLVVNKGGLLGIMREVSSQLWGVSPAFVAQVQHLNPLLIHAHFGPDGTAALPIAQNLQIPLLVTFHGYDATVTDEHARRSFYKHRVYLRRKEILKREAAGFIAVSEHIKGKLLEQGFPADKVFVHYIGVNTQTFQPDPTVLRTPVVLFVGRLVEKKGCEYLIRAMAQVQPVLPDIELVIIGDGPLRLDLEGLAARKLSRYRFLGVQPSHIVRSWMNQALLLVAPSVTASTGDSEGIPITLLEAQAMGLPVISSIHGGIPDAVVHQETGLLVNERDWKTLAENILLLLKDEALWQQFSQKSKERVQTLFNLQKQNSLLEEIYKQILGQKWSS</sequence>
<name>A0AB37UBB4_9CYAN</name>
<organism evidence="3 4">
    <name type="scientific">Chroococcidiopsis cubana SAG 39.79</name>
    <dbReference type="NCBI Taxonomy" id="388085"/>
    <lineage>
        <taxon>Bacteria</taxon>
        <taxon>Bacillati</taxon>
        <taxon>Cyanobacteriota</taxon>
        <taxon>Cyanophyceae</taxon>
        <taxon>Chroococcidiopsidales</taxon>
        <taxon>Chroococcidiopsidaceae</taxon>
        <taxon>Chroococcidiopsis</taxon>
    </lineage>
</organism>
<keyword evidence="3" id="KW-0808">Transferase</keyword>
<evidence type="ECO:0000313" key="4">
    <source>
        <dbReference type="Proteomes" id="UP000282574"/>
    </source>
</evidence>
<dbReference type="EMBL" id="RSCK01000089">
    <property type="protein sequence ID" value="RUT04171.1"/>
    <property type="molecule type" value="Genomic_DNA"/>
</dbReference>
<dbReference type="PANTHER" id="PTHR45947">
    <property type="entry name" value="SULFOQUINOVOSYL TRANSFERASE SQD2"/>
    <property type="match status" value="1"/>
</dbReference>